<protein>
    <submittedName>
        <fullName evidence="2">AsnC family transcriptional regulator</fullName>
    </submittedName>
</protein>
<evidence type="ECO:0000313" key="2">
    <source>
        <dbReference type="EMBL" id="GGE25473.1"/>
    </source>
</evidence>
<dbReference type="InterPro" id="IPR030489">
    <property type="entry name" value="TR_Rrf2-type_CS"/>
</dbReference>
<dbReference type="InterPro" id="IPR036388">
    <property type="entry name" value="WH-like_DNA-bd_sf"/>
</dbReference>
<dbReference type="InterPro" id="IPR036390">
    <property type="entry name" value="WH_DNA-bd_sf"/>
</dbReference>
<dbReference type="Pfam" id="PF02082">
    <property type="entry name" value="Rrf2"/>
    <property type="match status" value="1"/>
</dbReference>
<dbReference type="NCBIfam" id="TIGR00738">
    <property type="entry name" value="rrf2_super"/>
    <property type="match status" value="1"/>
</dbReference>
<comment type="caution">
    <text evidence="2">The sequence shown here is derived from an EMBL/GenBank/DDBJ whole genome shotgun (WGS) entry which is preliminary data.</text>
</comment>
<name>A0A8J2VG49_9BACL</name>
<dbReference type="RefSeq" id="WP_188648661.1">
    <property type="nucleotide sequence ID" value="NZ_BMHQ01000011.1"/>
</dbReference>
<dbReference type="AlphaFoldDB" id="A0A8J2VG49"/>
<dbReference type="PANTHER" id="PTHR33221">
    <property type="entry name" value="WINGED HELIX-TURN-HELIX TRANSCRIPTIONAL REGULATOR, RRF2 FAMILY"/>
    <property type="match status" value="1"/>
</dbReference>
<keyword evidence="1" id="KW-0238">DNA-binding</keyword>
<evidence type="ECO:0000313" key="3">
    <source>
        <dbReference type="Proteomes" id="UP000625210"/>
    </source>
</evidence>
<reference evidence="2" key="1">
    <citation type="journal article" date="2014" name="Int. J. Syst. Evol. Microbiol.">
        <title>Complete genome sequence of Corynebacterium casei LMG S-19264T (=DSM 44701T), isolated from a smear-ripened cheese.</title>
        <authorList>
            <consortium name="US DOE Joint Genome Institute (JGI-PGF)"/>
            <person name="Walter F."/>
            <person name="Albersmeier A."/>
            <person name="Kalinowski J."/>
            <person name="Ruckert C."/>
        </authorList>
    </citation>
    <scope>NUCLEOTIDE SEQUENCE</scope>
    <source>
        <strain evidence="2">CGMCC 1.15179</strain>
    </source>
</reference>
<dbReference type="PROSITE" id="PS51197">
    <property type="entry name" value="HTH_RRF2_2"/>
    <property type="match status" value="1"/>
</dbReference>
<dbReference type="GO" id="GO:0003700">
    <property type="term" value="F:DNA-binding transcription factor activity"/>
    <property type="evidence" value="ECO:0007669"/>
    <property type="project" value="TreeGrafter"/>
</dbReference>
<dbReference type="EMBL" id="BMHQ01000011">
    <property type="protein sequence ID" value="GGE25473.1"/>
    <property type="molecule type" value="Genomic_DNA"/>
</dbReference>
<dbReference type="Gene3D" id="1.10.10.10">
    <property type="entry name" value="Winged helix-like DNA-binding domain superfamily/Winged helix DNA-binding domain"/>
    <property type="match status" value="1"/>
</dbReference>
<dbReference type="PROSITE" id="PS01332">
    <property type="entry name" value="HTH_RRF2_1"/>
    <property type="match status" value="1"/>
</dbReference>
<evidence type="ECO:0000256" key="1">
    <source>
        <dbReference type="ARBA" id="ARBA00023125"/>
    </source>
</evidence>
<accession>A0A8J2VG49</accession>
<proteinExistence type="predicted"/>
<dbReference type="SUPFAM" id="SSF46785">
    <property type="entry name" value="Winged helix' DNA-binding domain"/>
    <property type="match status" value="1"/>
</dbReference>
<dbReference type="GO" id="GO:0003677">
    <property type="term" value="F:DNA binding"/>
    <property type="evidence" value="ECO:0007669"/>
    <property type="project" value="UniProtKB-KW"/>
</dbReference>
<reference evidence="2" key="2">
    <citation type="submission" date="2020-09" db="EMBL/GenBank/DDBJ databases">
        <authorList>
            <person name="Sun Q."/>
            <person name="Zhou Y."/>
        </authorList>
    </citation>
    <scope>NUCLEOTIDE SEQUENCE</scope>
    <source>
        <strain evidence="2">CGMCC 1.15179</strain>
    </source>
</reference>
<dbReference type="GO" id="GO:0005829">
    <property type="term" value="C:cytosol"/>
    <property type="evidence" value="ECO:0007669"/>
    <property type="project" value="TreeGrafter"/>
</dbReference>
<dbReference type="Proteomes" id="UP000625210">
    <property type="component" value="Unassembled WGS sequence"/>
</dbReference>
<dbReference type="PANTHER" id="PTHR33221:SF5">
    <property type="entry name" value="HTH-TYPE TRANSCRIPTIONAL REGULATOR ISCR"/>
    <property type="match status" value="1"/>
</dbReference>
<dbReference type="InterPro" id="IPR000944">
    <property type="entry name" value="Tscrpt_reg_Rrf2"/>
</dbReference>
<keyword evidence="3" id="KW-1185">Reference proteome</keyword>
<gene>
    <name evidence="2" type="ORF">GCM10011571_29540</name>
</gene>
<organism evidence="2 3">
    <name type="scientific">Marinithermofilum abyssi</name>
    <dbReference type="NCBI Taxonomy" id="1571185"/>
    <lineage>
        <taxon>Bacteria</taxon>
        <taxon>Bacillati</taxon>
        <taxon>Bacillota</taxon>
        <taxon>Bacilli</taxon>
        <taxon>Bacillales</taxon>
        <taxon>Thermoactinomycetaceae</taxon>
        <taxon>Marinithermofilum</taxon>
    </lineage>
</organism>
<sequence length="146" mass="16073">MKVSTRGEYALRALIVLGQHPNGVIPIADISEKTLVPVNYLEQILLQLKKLGYLKSKRGSQGGYALRMPADQIVIGEVIRRLEGPLAPMGCVSITAYDPCPLEEGCLLKPLWGLIRDTVAHLLEHTTLDDLLQQRIQTGKESFGAQ</sequence>